<dbReference type="GO" id="GO:0000976">
    <property type="term" value="F:transcription cis-regulatory region binding"/>
    <property type="evidence" value="ECO:0007669"/>
    <property type="project" value="TreeGrafter"/>
</dbReference>
<keyword evidence="2 4" id="KW-0238">DNA-binding</keyword>
<dbReference type="SUPFAM" id="SSF46689">
    <property type="entry name" value="Homeodomain-like"/>
    <property type="match status" value="1"/>
</dbReference>
<proteinExistence type="predicted"/>
<keyword evidence="3" id="KW-0804">Transcription</keyword>
<dbReference type="PROSITE" id="PS50977">
    <property type="entry name" value="HTH_TETR_2"/>
    <property type="match status" value="1"/>
</dbReference>
<dbReference type="Pfam" id="PF00440">
    <property type="entry name" value="TetR_N"/>
    <property type="match status" value="1"/>
</dbReference>
<dbReference type="STRING" id="156980.SAMN04489745_3072"/>
<evidence type="ECO:0000256" key="1">
    <source>
        <dbReference type="ARBA" id="ARBA00023015"/>
    </source>
</evidence>
<evidence type="ECO:0000256" key="2">
    <source>
        <dbReference type="ARBA" id="ARBA00023125"/>
    </source>
</evidence>
<reference evidence="6 7" key="1">
    <citation type="submission" date="2016-10" db="EMBL/GenBank/DDBJ databases">
        <authorList>
            <person name="de Groot N.N."/>
        </authorList>
    </citation>
    <scope>NUCLEOTIDE SEQUENCE [LARGE SCALE GENOMIC DNA]</scope>
    <source>
        <strain evidence="6 7">DSM 10495</strain>
    </source>
</reference>
<dbReference type="GO" id="GO:0003700">
    <property type="term" value="F:DNA-binding transcription factor activity"/>
    <property type="evidence" value="ECO:0007669"/>
    <property type="project" value="TreeGrafter"/>
</dbReference>
<dbReference type="Gene3D" id="1.10.357.10">
    <property type="entry name" value="Tetracycline Repressor, domain 2"/>
    <property type="match status" value="1"/>
</dbReference>
<keyword evidence="7" id="KW-1185">Reference proteome</keyword>
<protein>
    <submittedName>
        <fullName evidence="6">DNA-binding transcriptional regulator, AcrR family</fullName>
    </submittedName>
</protein>
<evidence type="ECO:0000256" key="3">
    <source>
        <dbReference type="ARBA" id="ARBA00023163"/>
    </source>
</evidence>
<accession>A0A1H4T6E3</accession>
<dbReference type="PANTHER" id="PTHR30055">
    <property type="entry name" value="HTH-TYPE TRANSCRIPTIONAL REGULATOR RUTR"/>
    <property type="match status" value="1"/>
</dbReference>
<evidence type="ECO:0000313" key="7">
    <source>
        <dbReference type="Proteomes" id="UP000182652"/>
    </source>
</evidence>
<dbReference type="InterPro" id="IPR001647">
    <property type="entry name" value="HTH_TetR"/>
</dbReference>
<evidence type="ECO:0000313" key="6">
    <source>
        <dbReference type="EMBL" id="SEC51879.1"/>
    </source>
</evidence>
<dbReference type="InterPro" id="IPR050109">
    <property type="entry name" value="HTH-type_TetR-like_transc_reg"/>
</dbReference>
<organism evidence="6 7">
    <name type="scientific">Arthrobacter woluwensis</name>
    <dbReference type="NCBI Taxonomy" id="156980"/>
    <lineage>
        <taxon>Bacteria</taxon>
        <taxon>Bacillati</taxon>
        <taxon>Actinomycetota</taxon>
        <taxon>Actinomycetes</taxon>
        <taxon>Micrococcales</taxon>
        <taxon>Micrococcaceae</taxon>
        <taxon>Arthrobacter</taxon>
    </lineage>
</organism>
<dbReference type="PRINTS" id="PR00455">
    <property type="entry name" value="HTHTETR"/>
</dbReference>
<dbReference type="InterPro" id="IPR009057">
    <property type="entry name" value="Homeodomain-like_sf"/>
</dbReference>
<dbReference type="Proteomes" id="UP000182652">
    <property type="component" value="Unassembled WGS sequence"/>
</dbReference>
<dbReference type="AlphaFoldDB" id="A0A1H4T6E3"/>
<feature type="domain" description="HTH tetR-type" evidence="5">
    <location>
        <begin position="8"/>
        <end position="68"/>
    </location>
</feature>
<feature type="DNA-binding region" description="H-T-H motif" evidence="4">
    <location>
        <begin position="31"/>
        <end position="50"/>
    </location>
</feature>
<keyword evidence="1" id="KW-0805">Transcription regulation</keyword>
<sequence length="186" mass="20454">MEAMSRKPVARNAVLDAFESMLIEVGERGATLDAVAARAGVSKGGLLYHYPNKEALVAALLDRFDALAQEEIEAMKTAPEGAGVYFIKEAIWDGGPLDRSFVAATRLAEVAHAETQRRFARIQKQWLEVLTEELGEDLARAVRYMSDGLYFNAVLENGGGQEMDRAKTDAEVQSLLRVLELVRGKI</sequence>
<evidence type="ECO:0000259" key="5">
    <source>
        <dbReference type="PROSITE" id="PS50977"/>
    </source>
</evidence>
<dbReference type="PANTHER" id="PTHR30055:SF234">
    <property type="entry name" value="HTH-TYPE TRANSCRIPTIONAL REGULATOR BETI"/>
    <property type="match status" value="1"/>
</dbReference>
<gene>
    <name evidence="6" type="ORF">SAMN04489745_3072</name>
</gene>
<evidence type="ECO:0000256" key="4">
    <source>
        <dbReference type="PROSITE-ProRule" id="PRU00335"/>
    </source>
</evidence>
<name>A0A1H4T6E3_9MICC</name>
<dbReference type="EMBL" id="FNSN01000003">
    <property type="protein sequence ID" value="SEC51879.1"/>
    <property type="molecule type" value="Genomic_DNA"/>
</dbReference>